<keyword evidence="1" id="KW-0175">Coiled coil</keyword>
<dbReference type="EMBL" id="KZ293700">
    <property type="protein sequence ID" value="PBK84165.1"/>
    <property type="molecule type" value="Genomic_DNA"/>
</dbReference>
<dbReference type="Gene3D" id="6.10.250.3110">
    <property type="match status" value="1"/>
</dbReference>
<name>A0A2H3CMB4_ARMGA</name>
<keyword evidence="4" id="KW-1185">Reference proteome</keyword>
<feature type="region of interest" description="Disordered" evidence="2">
    <location>
        <begin position="171"/>
        <end position="197"/>
    </location>
</feature>
<sequence>MHSFLRRRFFDTCEDMVSASVLPKLSEVDESFRKEEQGDEQIGAACQRHSDCPAFDTRSQIISICAFRFFTSIMPRTIESLTKENERLSNAIVDLQVQRDKYRQQVGKKRQELGKLQSEKERVDCEVTDLRRRVSDLEERLADSRAAPLAAQAQGSEHIALETVLANKEAPTPGFAETDDEKQALPSTGPSSIKNQNHLNERAIEIPSDSSDFEEFSFLSPRTPAQKELKEEHKQVFPKVIVSAPHIRHRVTDPVHTHGLQGHNSVPVINFARPTMAKLRFYKRPSSLLNNPAHPVLKRRKISSPFSAGSANVSSK</sequence>
<evidence type="ECO:0000256" key="1">
    <source>
        <dbReference type="SAM" id="Coils"/>
    </source>
</evidence>
<organism evidence="3 4">
    <name type="scientific">Armillaria gallica</name>
    <name type="common">Bulbous honey fungus</name>
    <name type="synonym">Armillaria bulbosa</name>
    <dbReference type="NCBI Taxonomy" id="47427"/>
    <lineage>
        <taxon>Eukaryota</taxon>
        <taxon>Fungi</taxon>
        <taxon>Dikarya</taxon>
        <taxon>Basidiomycota</taxon>
        <taxon>Agaricomycotina</taxon>
        <taxon>Agaricomycetes</taxon>
        <taxon>Agaricomycetidae</taxon>
        <taxon>Agaricales</taxon>
        <taxon>Marasmiineae</taxon>
        <taxon>Physalacriaceae</taxon>
        <taxon>Armillaria</taxon>
    </lineage>
</organism>
<dbReference type="InParanoid" id="A0A2H3CMB4"/>
<protein>
    <submittedName>
        <fullName evidence="3">Uncharacterized protein</fullName>
    </submittedName>
</protein>
<evidence type="ECO:0000256" key="2">
    <source>
        <dbReference type="SAM" id="MobiDB-lite"/>
    </source>
</evidence>
<dbReference type="Proteomes" id="UP000217790">
    <property type="component" value="Unassembled WGS sequence"/>
</dbReference>
<feature type="region of interest" description="Disordered" evidence="2">
    <location>
        <begin position="290"/>
        <end position="316"/>
    </location>
</feature>
<feature type="compositionally biased region" description="Polar residues" evidence="2">
    <location>
        <begin position="185"/>
        <end position="197"/>
    </location>
</feature>
<dbReference type="OrthoDB" id="3025906at2759"/>
<accession>A0A2H3CMB4</accession>
<evidence type="ECO:0000313" key="3">
    <source>
        <dbReference type="EMBL" id="PBK84165.1"/>
    </source>
</evidence>
<feature type="coiled-coil region" evidence="1">
    <location>
        <begin position="78"/>
        <end position="147"/>
    </location>
</feature>
<feature type="compositionally biased region" description="Polar residues" evidence="2">
    <location>
        <begin position="304"/>
        <end position="316"/>
    </location>
</feature>
<dbReference type="OMA" id="AINFARP"/>
<reference evidence="4" key="1">
    <citation type="journal article" date="2017" name="Nat. Ecol. Evol.">
        <title>Genome expansion and lineage-specific genetic innovations in the forest pathogenic fungi Armillaria.</title>
        <authorList>
            <person name="Sipos G."/>
            <person name="Prasanna A.N."/>
            <person name="Walter M.C."/>
            <person name="O'Connor E."/>
            <person name="Balint B."/>
            <person name="Krizsan K."/>
            <person name="Kiss B."/>
            <person name="Hess J."/>
            <person name="Varga T."/>
            <person name="Slot J."/>
            <person name="Riley R."/>
            <person name="Boka B."/>
            <person name="Rigling D."/>
            <person name="Barry K."/>
            <person name="Lee J."/>
            <person name="Mihaltcheva S."/>
            <person name="LaButti K."/>
            <person name="Lipzen A."/>
            <person name="Waldron R."/>
            <person name="Moloney N.M."/>
            <person name="Sperisen C."/>
            <person name="Kredics L."/>
            <person name="Vagvoelgyi C."/>
            <person name="Patrignani A."/>
            <person name="Fitzpatrick D."/>
            <person name="Nagy I."/>
            <person name="Doyle S."/>
            <person name="Anderson J.B."/>
            <person name="Grigoriev I.V."/>
            <person name="Gueldener U."/>
            <person name="Muensterkoetter M."/>
            <person name="Nagy L.G."/>
        </authorList>
    </citation>
    <scope>NUCLEOTIDE SEQUENCE [LARGE SCALE GENOMIC DNA]</scope>
    <source>
        <strain evidence="4">Ar21-2</strain>
    </source>
</reference>
<evidence type="ECO:0000313" key="4">
    <source>
        <dbReference type="Proteomes" id="UP000217790"/>
    </source>
</evidence>
<gene>
    <name evidence="3" type="ORF">ARMGADRAFT_612257</name>
</gene>
<dbReference type="AlphaFoldDB" id="A0A2H3CMB4"/>
<proteinExistence type="predicted"/>